<organism evidence="1 2">
    <name type="scientific">Artomyces pyxidatus</name>
    <dbReference type="NCBI Taxonomy" id="48021"/>
    <lineage>
        <taxon>Eukaryota</taxon>
        <taxon>Fungi</taxon>
        <taxon>Dikarya</taxon>
        <taxon>Basidiomycota</taxon>
        <taxon>Agaricomycotina</taxon>
        <taxon>Agaricomycetes</taxon>
        <taxon>Russulales</taxon>
        <taxon>Auriscalpiaceae</taxon>
        <taxon>Artomyces</taxon>
    </lineage>
</organism>
<name>A0ACB8TAS7_9AGAM</name>
<protein>
    <submittedName>
        <fullName evidence="1">Uncharacterized protein</fullName>
    </submittedName>
</protein>
<reference evidence="1" key="1">
    <citation type="submission" date="2021-03" db="EMBL/GenBank/DDBJ databases">
        <authorList>
            <consortium name="DOE Joint Genome Institute"/>
            <person name="Ahrendt S."/>
            <person name="Looney B.P."/>
            <person name="Miyauchi S."/>
            <person name="Morin E."/>
            <person name="Drula E."/>
            <person name="Courty P.E."/>
            <person name="Chicoki N."/>
            <person name="Fauchery L."/>
            <person name="Kohler A."/>
            <person name="Kuo A."/>
            <person name="Labutti K."/>
            <person name="Pangilinan J."/>
            <person name="Lipzen A."/>
            <person name="Riley R."/>
            <person name="Andreopoulos W."/>
            <person name="He G."/>
            <person name="Johnson J."/>
            <person name="Barry K.W."/>
            <person name="Grigoriev I.V."/>
            <person name="Nagy L."/>
            <person name="Hibbett D."/>
            <person name="Henrissat B."/>
            <person name="Matheny P.B."/>
            <person name="Labbe J."/>
            <person name="Martin F."/>
        </authorList>
    </citation>
    <scope>NUCLEOTIDE SEQUENCE</scope>
    <source>
        <strain evidence="1">HHB10654</strain>
    </source>
</reference>
<sequence>MDSGLLFALLFMLPVVNSAGLGSIITTPYASVAVMPNEGDESRSLNNVPGTAAPSTYVESSTAG</sequence>
<keyword evidence="2" id="KW-1185">Reference proteome</keyword>
<proteinExistence type="predicted"/>
<evidence type="ECO:0000313" key="1">
    <source>
        <dbReference type="EMBL" id="KAI0065908.1"/>
    </source>
</evidence>
<gene>
    <name evidence="1" type="ORF">BV25DRAFT_1821612</name>
</gene>
<comment type="caution">
    <text evidence="1">The sequence shown here is derived from an EMBL/GenBank/DDBJ whole genome shotgun (WGS) entry which is preliminary data.</text>
</comment>
<dbReference type="Proteomes" id="UP000814140">
    <property type="component" value="Unassembled WGS sequence"/>
</dbReference>
<reference evidence="1" key="2">
    <citation type="journal article" date="2022" name="New Phytol.">
        <title>Evolutionary transition to the ectomycorrhizal habit in the genomes of a hyperdiverse lineage of mushroom-forming fungi.</title>
        <authorList>
            <person name="Looney B."/>
            <person name="Miyauchi S."/>
            <person name="Morin E."/>
            <person name="Drula E."/>
            <person name="Courty P.E."/>
            <person name="Kohler A."/>
            <person name="Kuo A."/>
            <person name="LaButti K."/>
            <person name="Pangilinan J."/>
            <person name="Lipzen A."/>
            <person name="Riley R."/>
            <person name="Andreopoulos W."/>
            <person name="He G."/>
            <person name="Johnson J."/>
            <person name="Nolan M."/>
            <person name="Tritt A."/>
            <person name="Barry K.W."/>
            <person name="Grigoriev I.V."/>
            <person name="Nagy L.G."/>
            <person name="Hibbett D."/>
            <person name="Henrissat B."/>
            <person name="Matheny P.B."/>
            <person name="Labbe J."/>
            <person name="Martin F.M."/>
        </authorList>
    </citation>
    <scope>NUCLEOTIDE SEQUENCE</scope>
    <source>
        <strain evidence="1">HHB10654</strain>
    </source>
</reference>
<accession>A0ACB8TAS7</accession>
<evidence type="ECO:0000313" key="2">
    <source>
        <dbReference type="Proteomes" id="UP000814140"/>
    </source>
</evidence>
<dbReference type="EMBL" id="MU277194">
    <property type="protein sequence ID" value="KAI0065908.1"/>
    <property type="molecule type" value="Genomic_DNA"/>
</dbReference>